<evidence type="ECO:0000313" key="4">
    <source>
        <dbReference type="Proteomes" id="UP001596425"/>
    </source>
</evidence>
<dbReference type="Pfam" id="PF02036">
    <property type="entry name" value="SCP2"/>
    <property type="match status" value="1"/>
</dbReference>
<gene>
    <name evidence="1" type="primary">ubiJ</name>
    <name evidence="3" type="ORF">ACFQBM_10215</name>
</gene>
<keyword evidence="1" id="KW-0963">Cytoplasm</keyword>
<dbReference type="HAMAP" id="MF_02215">
    <property type="entry name" value="UbiJ"/>
    <property type="match status" value="1"/>
</dbReference>
<comment type="similarity">
    <text evidence="1">Belongs to the UbiJ family.</text>
</comment>
<comment type="function">
    <text evidence="1">Required for ubiquinone (coenzyme Q) biosynthesis. Binds hydrophobic ubiquinone biosynthetic intermediates via its SCP2 domain and is essential for the stability of the Ubi complex. May constitute a docking platform where Ubi enzymes assemble and access their SCP2-bound polyprenyl substrates.</text>
</comment>
<dbReference type="PANTHER" id="PTHR38693:SF1">
    <property type="entry name" value="UBIQUINONE BIOSYNTHESIS ACCESSORY FACTOR UBIJ"/>
    <property type="match status" value="1"/>
</dbReference>
<comment type="caution">
    <text evidence="3">The sequence shown here is derived from an EMBL/GenBank/DDBJ whole genome shotgun (WGS) entry which is preliminary data.</text>
</comment>
<dbReference type="RefSeq" id="WP_193194491.1">
    <property type="nucleotide sequence ID" value="NZ_JACZFR010000061.1"/>
</dbReference>
<dbReference type="PANTHER" id="PTHR38693">
    <property type="entry name" value="UBIQUINONE BIOSYNTHESIS PROTEIN UBIJ"/>
    <property type="match status" value="1"/>
</dbReference>
<sequence>MTDPTFRAGFDAALETAINTALNYDPATRARLQKLDGKALELDLTAPQMTFCLGVEGERVCVHRHWEGEISTRLSGSAIALVRLLRDPAATPAGVGVSVSGSSALLAELQSIMRDLDIDWEAPIAQLAGDVPAHGIGEALRGVSGWLRDNLGRAPVAAAEAVSEEWRLTPPRAQFEAFVDDLRDLSLATERLEARVNLLKEKFARRGAE</sequence>
<keyword evidence="1" id="KW-0831">Ubiquinone biosynthesis</keyword>
<proteinExistence type="inferred from homology"/>
<reference evidence="4" key="1">
    <citation type="journal article" date="2019" name="Int. J. Syst. Evol. Microbiol.">
        <title>The Global Catalogue of Microorganisms (GCM) 10K type strain sequencing project: providing services to taxonomists for standard genome sequencing and annotation.</title>
        <authorList>
            <consortium name="The Broad Institute Genomics Platform"/>
            <consortium name="The Broad Institute Genome Sequencing Center for Infectious Disease"/>
            <person name="Wu L."/>
            <person name="Ma J."/>
        </authorList>
    </citation>
    <scope>NUCLEOTIDE SEQUENCE [LARGE SCALE GENOMIC DNA]</scope>
    <source>
        <strain evidence="4">CGMCC 1.13718</strain>
    </source>
</reference>
<keyword evidence="4" id="KW-1185">Reference proteome</keyword>
<feature type="domain" description="SCP2" evidence="2">
    <location>
        <begin position="18"/>
        <end position="113"/>
    </location>
</feature>
<evidence type="ECO:0000259" key="2">
    <source>
        <dbReference type="Pfam" id="PF02036"/>
    </source>
</evidence>
<comment type="pathway">
    <text evidence="1">Cofactor biosynthesis; ubiquinone biosynthesis.</text>
</comment>
<evidence type="ECO:0000256" key="1">
    <source>
        <dbReference type="HAMAP-Rule" id="MF_02215"/>
    </source>
</evidence>
<protein>
    <recommendedName>
        <fullName evidence="1">Ubiquinone biosynthesis accessory factor UbiJ</fullName>
    </recommendedName>
</protein>
<dbReference type="EMBL" id="JBHSVR010000001">
    <property type="protein sequence ID" value="MFC6633658.1"/>
    <property type="molecule type" value="Genomic_DNA"/>
</dbReference>
<evidence type="ECO:0000313" key="3">
    <source>
        <dbReference type="EMBL" id="MFC6633658.1"/>
    </source>
</evidence>
<dbReference type="Proteomes" id="UP001596425">
    <property type="component" value="Unassembled WGS sequence"/>
</dbReference>
<comment type="subcellular location">
    <subcellularLocation>
        <location evidence="1">Cytoplasm</location>
    </subcellularLocation>
</comment>
<organism evidence="3 4">
    <name type="scientific">Microbulbifer taiwanensis</name>
    <dbReference type="NCBI Taxonomy" id="986746"/>
    <lineage>
        <taxon>Bacteria</taxon>
        <taxon>Pseudomonadati</taxon>
        <taxon>Pseudomonadota</taxon>
        <taxon>Gammaproteobacteria</taxon>
        <taxon>Cellvibrionales</taxon>
        <taxon>Microbulbiferaceae</taxon>
        <taxon>Microbulbifer</taxon>
    </lineage>
</organism>
<dbReference type="InterPro" id="IPR038989">
    <property type="entry name" value="UbiJ"/>
</dbReference>
<dbReference type="InterPro" id="IPR003033">
    <property type="entry name" value="SCP2_sterol-bd_dom"/>
</dbReference>
<accession>A0ABW1YP28</accession>
<name>A0ABW1YP28_9GAMM</name>